<sequence>MDLYHNVILVDVSNQLCFETFRAVSETRNRCCPGYCLGNNKAYNMVDLPLTDFGVQIAYNFINVTIFKNIQHSEDGKKLMTSLSECRDMKMTPRYLLRPFHSSLGFPKVPYKFSR</sequence>
<keyword evidence="2" id="KW-1185">Reference proteome</keyword>
<reference evidence="1" key="1">
    <citation type="journal article" date="2020" name="G3 (Bethesda)">
        <title>High-Quality Assemblies for Three Invasive Social Wasps from the &lt;i&gt;Vespula&lt;/i&gt; Genus.</title>
        <authorList>
            <person name="Harrop T.W.R."/>
            <person name="Guhlin J."/>
            <person name="McLaughlin G.M."/>
            <person name="Permina E."/>
            <person name="Stockwell P."/>
            <person name="Gilligan J."/>
            <person name="Le Lec M.F."/>
            <person name="Gruber M.A.M."/>
            <person name="Quinn O."/>
            <person name="Lovegrove M."/>
            <person name="Duncan E.J."/>
            <person name="Remnant E.J."/>
            <person name="Van Eeckhoven J."/>
            <person name="Graham B."/>
            <person name="Knapp R.A."/>
            <person name="Langford K.W."/>
            <person name="Kronenberg Z."/>
            <person name="Press M.O."/>
            <person name="Eacker S.M."/>
            <person name="Wilson-Rankin E.E."/>
            <person name="Purcell J."/>
            <person name="Lester P.J."/>
            <person name="Dearden P.K."/>
        </authorList>
    </citation>
    <scope>NUCLEOTIDE SEQUENCE</scope>
    <source>
        <strain evidence="1">Volc-1</strain>
    </source>
</reference>
<gene>
    <name evidence="1" type="ORF">H0235_001084</name>
</gene>
<dbReference type="EMBL" id="JACSDY010000001">
    <property type="protein sequence ID" value="KAF7438693.1"/>
    <property type="molecule type" value="Genomic_DNA"/>
</dbReference>
<accession>A0A834UGZ3</accession>
<dbReference type="AlphaFoldDB" id="A0A834UGZ3"/>
<dbReference type="Proteomes" id="UP000600918">
    <property type="component" value="Unassembled WGS sequence"/>
</dbReference>
<organism evidence="1 2">
    <name type="scientific">Vespula pensylvanica</name>
    <name type="common">Western yellow jacket</name>
    <name type="synonym">Wasp</name>
    <dbReference type="NCBI Taxonomy" id="30213"/>
    <lineage>
        <taxon>Eukaryota</taxon>
        <taxon>Metazoa</taxon>
        <taxon>Ecdysozoa</taxon>
        <taxon>Arthropoda</taxon>
        <taxon>Hexapoda</taxon>
        <taxon>Insecta</taxon>
        <taxon>Pterygota</taxon>
        <taxon>Neoptera</taxon>
        <taxon>Endopterygota</taxon>
        <taxon>Hymenoptera</taxon>
        <taxon>Apocrita</taxon>
        <taxon>Aculeata</taxon>
        <taxon>Vespoidea</taxon>
        <taxon>Vespidae</taxon>
        <taxon>Vespinae</taxon>
        <taxon>Vespula</taxon>
    </lineage>
</organism>
<evidence type="ECO:0000313" key="2">
    <source>
        <dbReference type="Proteomes" id="UP000600918"/>
    </source>
</evidence>
<protein>
    <submittedName>
        <fullName evidence="1">Uncharacterized protein</fullName>
    </submittedName>
</protein>
<evidence type="ECO:0000313" key="1">
    <source>
        <dbReference type="EMBL" id="KAF7438693.1"/>
    </source>
</evidence>
<proteinExistence type="predicted"/>
<name>A0A834UGZ3_VESPE</name>
<comment type="caution">
    <text evidence="1">The sequence shown here is derived from an EMBL/GenBank/DDBJ whole genome shotgun (WGS) entry which is preliminary data.</text>
</comment>